<keyword evidence="3" id="KW-1185">Reference proteome</keyword>
<proteinExistence type="predicted"/>
<protein>
    <submittedName>
        <fullName evidence="2">Uncharacterized protein</fullName>
    </submittedName>
</protein>
<evidence type="ECO:0000256" key="1">
    <source>
        <dbReference type="SAM" id="Phobius"/>
    </source>
</evidence>
<dbReference type="Proteomes" id="UP001607302">
    <property type="component" value="Unassembled WGS sequence"/>
</dbReference>
<keyword evidence="1" id="KW-0472">Membrane</keyword>
<reference evidence="2 3" key="1">
    <citation type="journal article" date="2024" name="Ann. Entomol. Soc. Am.">
        <title>Genomic analyses of the southern and eastern yellowjacket wasps (Hymenoptera: Vespidae) reveal evolutionary signatures of social life.</title>
        <authorList>
            <person name="Catto M.A."/>
            <person name="Caine P.B."/>
            <person name="Orr S.E."/>
            <person name="Hunt B.G."/>
            <person name="Goodisman M.A.D."/>
        </authorList>
    </citation>
    <scope>NUCLEOTIDE SEQUENCE [LARGE SCALE GENOMIC DNA]</scope>
    <source>
        <strain evidence="2">233</strain>
        <tissue evidence="2">Head and thorax</tissue>
    </source>
</reference>
<keyword evidence="1" id="KW-1133">Transmembrane helix</keyword>
<evidence type="ECO:0000313" key="2">
    <source>
        <dbReference type="EMBL" id="KAL2720500.1"/>
    </source>
</evidence>
<evidence type="ECO:0000313" key="3">
    <source>
        <dbReference type="Proteomes" id="UP001607302"/>
    </source>
</evidence>
<dbReference type="AlphaFoldDB" id="A0ABD2ALE1"/>
<keyword evidence="1" id="KW-0812">Transmembrane</keyword>
<organism evidence="2 3">
    <name type="scientific">Vespula squamosa</name>
    <name type="common">Southern yellow jacket</name>
    <name type="synonym">Wasp</name>
    <dbReference type="NCBI Taxonomy" id="30214"/>
    <lineage>
        <taxon>Eukaryota</taxon>
        <taxon>Metazoa</taxon>
        <taxon>Ecdysozoa</taxon>
        <taxon>Arthropoda</taxon>
        <taxon>Hexapoda</taxon>
        <taxon>Insecta</taxon>
        <taxon>Pterygota</taxon>
        <taxon>Neoptera</taxon>
        <taxon>Endopterygota</taxon>
        <taxon>Hymenoptera</taxon>
        <taxon>Apocrita</taxon>
        <taxon>Aculeata</taxon>
        <taxon>Vespoidea</taxon>
        <taxon>Vespidae</taxon>
        <taxon>Vespinae</taxon>
        <taxon>Vespula</taxon>
    </lineage>
</organism>
<name>A0ABD2ALE1_VESSQ</name>
<dbReference type="EMBL" id="JAUDFV010000146">
    <property type="protein sequence ID" value="KAL2720500.1"/>
    <property type="molecule type" value="Genomic_DNA"/>
</dbReference>
<accession>A0ABD2ALE1</accession>
<feature type="transmembrane region" description="Helical" evidence="1">
    <location>
        <begin position="45"/>
        <end position="63"/>
    </location>
</feature>
<sequence>MYQNPYSMKSHSLQTRIFITLASMNVTRSSLFPTAMVLPSGDHDILIFSPLVLILAVHFWVRVSQIRTVLSPLAVDKCLFST</sequence>
<gene>
    <name evidence="2" type="ORF">V1478_010076</name>
</gene>
<comment type="caution">
    <text evidence="2">The sequence shown here is derived from an EMBL/GenBank/DDBJ whole genome shotgun (WGS) entry which is preliminary data.</text>
</comment>